<proteinExistence type="predicted"/>
<reference evidence="1 2" key="1">
    <citation type="journal article" date="2018" name="Genome Announc.">
        <title>Genome Sequence of Geothermobacter sp. HR-1 Iron Reducer from the Loihi Seamount.</title>
        <authorList>
            <person name="Smith H."/>
            <person name="Abuyen K."/>
            <person name="Tremblay J."/>
            <person name="Savalia P."/>
            <person name="Perez-Rodriguez I."/>
            <person name="Emerson D."/>
            <person name="Tully B."/>
            <person name="Amend J."/>
        </authorList>
    </citation>
    <scope>NUCLEOTIDE SEQUENCE [LARGE SCALE GENOMIC DNA]</scope>
    <source>
        <strain evidence="1 2">HR-1</strain>
    </source>
</reference>
<name>A0A2K2H5Z4_9BACT</name>
<protein>
    <submittedName>
        <fullName evidence="1">Uncharacterized protein</fullName>
    </submittedName>
</protein>
<dbReference type="Pfam" id="PF13289">
    <property type="entry name" value="SIR2_2"/>
    <property type="match status" value="1"/>
</dbReference>
<evidence type="ECO:0000313" key="1">
    <source>
        <dbReference type="EMBL" id="PNU18744.1"/>
    </source>
</evidence>
<gene>
    <name evidence="1" type="ORF">C2E25_15950</name>
</gene>
<organism evidence="1 2">
    <name type="scientific">Geothermobacter hydrogeniphilus</name>
    <dbReference type="NCBI Taxonomy" id="1969733"/>
    <lineage>
        <taxon>Bacteria</taxon>
        <taxon>Pseudomonadati</taxon>
        <taxon>Thermodesulfobacteriota</taxon>
        <taxon>Desulfuromonadia</taxon>
        <taxon>Desulfuromonadales</taxon>
        <taxon>Geothermobacteraceae</taxon>
        <taxon>Geothermobacter</taxon>
    </lineage>
</organism>
<comment type="caution">
    <text evidence="1">The sequence shown here is derived from an EMBL/GenBank/DDBJ whole genome shotgun (WGS) entry which is preliminary data.</text>
</comment>
<sequence>MHESLATLPIKEILTTNYEFTLEKPALNKSVNLKNSGAVSEQKYSLFRQFEISGKRFWHIHGDANHPQSIALGYEQYSGYLQNMRNYMVSGTKDNYKSIKLEALIKRLKRGDYSITSWIDLFFSHDIHILGLGLDFVEIHLWWLLTYRARVLNGHKLSRRNKIYYYYPRSREKDDKTKLRFLKAYGVVLRDFDDTLGRESYYNQILKKLESV</sequence>
<dbReference type="EMBL" id="PPFX01000052">
    <property type="protein sequence ID" value="PNU18744.1"/>
    <property type="molecule type" value="Genomic_DNA"/>
</dbReference>
<evidence type="ECO:0000313" key="2">
    <source>
        <dbReference type="Proteomes" id="UP000236340"/>
    </source>
</evidence>
<accession>A0A2K2H5Z4</accession>
<dbReference type="Proteomes" id="UP000236340">
    <property type="component" value="Unassembled WGS sequence"/>
</dbReference>
<dbReference type="AlphaFoldDB" id="A0A2K2H5Z4"/>